<dbReference type="SUPFAM" id="SSF56112">
    <property type="entry name" value="Protein kinase-like (PK-like)"/>
    <property type="match status" value="1"/>
</dbReference>
<gene>
    <name evidence="6" type="ORF">QuyetLC_26870</name>
</gene>
<evidence type="ECO:0000256" key="3">
    <source>
        <dbReference type="ARBA" id="ARBA00022806"/>
    </source>
</evidence>
<dbReference type="SUPFAM" id="SSF52540">
    <property type="entry name" value="P-loop containing nucleoside triphosphate hydrolases"/>
    <property type="match status" value="1"/>
</dbReference>
<dbReference type="Pfam" id="PF00069">
    <property type="entry name" value="Pkinase"/>
    <property type="match status" value="1"/>
</dbReference>
<dbReference type="SMART" id="SM00220">
    <property type="entry name" value="S_TKc"/>
    <property type="match status" value="1"/>
</dbReference>
<organism evidence="6">
    <name type="scientific">Bacillus anthracis</name>
    <name type="common">anthrax bacterium</name>
    <dbReference type="NCBI Taxonomy" id="1392"/>
    <lineage>
        <taxon>Bacteria</taxon>
        <taxon>Bacillati</taxon>
        <taxon>Bacillota</taxon>
        <taxon>Bacilli</taxon>
        <taxon>Bacillales</taxon>
        <taxon>Bacillaceae</taxon>
        <taxon>Bacillus</taxon>
        <taxon>Bacillus cereus group</taxon>
    </lineage>
</organism>
<accession>A0A640MLC6</accession>
<dbReference type="CDD" id="cd18808">
    <property type="entry name" value="SF1_C_Upf1"/>
    <property type="match status" value="1"/>
</dbReference>
<dbReference type="PROSITE" id="PS00108">
    <property type="entry name" value="PROTEIN_KINASE_ST"/>
    <property type="match status" value="1"/>
</dbReference>
<dbReference type="InterPro" id="IPR045055">
    <property type="entry name" value="DNA2/NAM7-like"/>
</dbReference>
<dbReference type="Gene3D" id="3.40.50.300">
    <property type="entry name" value="P-loop containing nucleotide triphosphate hydrolases"/>
    <property type="match status" value="2"/>
</dbReference>
<protein>
    <recommendedName>
        <fullName evidence="5">Protein kinase domain-containing protein</fullName>
    </recommendedName>
</protein>
<evidence type="ECO:0000259" key="5">
    <source>
        <dbReference type="PROSITE" id="PS50011"/>
    </source>
</evidence>
<comment type="caution">
    <text evidence="6">The sequence shown here is derived from an EMBL/GenBank/DDBJ whole genome shotgun (WGS) entry which is preliminary data.</text>
</comment>
<dbReference type="InterPro" id="IPR011009">
    <property type="entry name" value="Kinase-like_dom_sf"/>
</dbReference>
<dbReference type="InterPro" id="IPR027417">
    <property type="entry name" value="P-loop_NTPase"/>
</dbReference>
<sequence>MESIGKYRILSELSNSINSTVFIVEDNDTRLQYVLKQIKCDGVTEESLEISTELFLREKEALTQLNHEHIISLVDSFKYGNDYVIVTEYNPNLLSLEKVIPNLSFRMKCEMVLDLLEGVSCCHGKGIIHRDLKPDNILVAPDVSELKIIDFGVSKLQDNIRRSTTITLREMITQPFASPEQKKFQNIKEESDIYSLGIIIHFIFSNKVLNNDPYVDPEEIKQSNIPDELKLVVLKATKLARADRYTSVDSFYEAFKEAYRKIDEKEEILKLIFPEAIVSRLYNLGKISSEISAVAEDYIKQTFENTCNIYLSHKGKYFLVGNEVEFELNITKEFEVKLCKVNNLTNDYKKKMGVPIRASIEVSPAEWKFKKENNVEYIEYLRERASTSLRKYQEKMDTKSSMSNIMAVWDDELKKRKQQAFNRTDLGGYISLSYDEDTNIIEITLDQKIEFEEDDKIQLVNKNGKKVIIGEYYKTQTDNRVQVIAAKSFSSEEFNGKGKIGVNNYYTNKLNIRFSSAMDQVLRNSSINRNLFDILNFSESLKLPAKMVQIGNKVNPAILDETMKIIEKALSTDSIYLIQGPPGTGKTTLISELIAQIYLNNPTSKILFVSPSHVAVDHATNNIKKSLNKINSELEKRIVRIGNEKKISLDSESIRIENHTRNWAKNVMSASIDSFRKYLENLSKYDYDKVKEVTSYLLNNEQRDRETLKQLINDENSEEAKISTILKDWYIALSNNTQFEYEVVKNALMISSTCSGVSSYESLDETAFEWVIIDEAARATVPELLIPMVRGSKFILVGDHKQLPPIVNVDSNGEIDFKTKKILEESLFKDIYEKINPELKSTLSTQFRMHPAISKLTSELFYKDIEIIDHFKDKEYILQDHFKPITWLDTKNIEKHHQTREGKSFKNYAELTYIKQLLKKINDKLKVLKRRMTIGIISGYEAHKNLLTDNIHADQFPYLDMEINNVDAFQGSEKDIIIYSVVRSNNNAELGFLSDERRLNVSLSRAKQQLFIVGNSDVSSYGNSSENPFYHVIKYINRNPKYCTLQD</sequence>
<evidence type="ECO:0000313" key="6">
    <source>
        <dbReference type="EMBL" id="GEU14239.1"/>
    </source>
</evidence>
<evidence type="ECO:0000256" key="4">
    <source>
        <dbReference type="ARBA" id="ARBA00022840"/>
    </source>
</evidence>
<dbReference type="InterPro" id="IPR008271">
    <property type="entry name" value="Ser/Thr_kinase_AS"/>
</dbReference>
<dbReference type="PANTHER" id="PTHR10887">
    <property type="entry name" value="DNA2/NAM7 HELICASE FAMILY"/>
    <property type="match status" value="1"/>
</dbReference>
<dbReference type="Gene3D" id="3.30.200.20">
    <property type="entry name" value="Phosphorylase Kinase, domain 1"/>
    <property type="match status" value="1"/>
</dbReference>
<evidence type="ECO:0000256" key="1">
    <source>
        <dbReference type="ARBA" id="ARBA00022741"/>
    </source>
</evidence>
<keyword evidence="3" id="KW-0347">Helicase</keyword>
<dbReference type="GO" id="GO:0016787">
    <property type="term" value="F:hydrolase activity"/>
    <property type="evidence" value="ECO:0007669"/>
    <property type="project" value="UniProtKB-KW"/>
</dbReference>
<dbReference type="EMBL" id="BLEY01000027">
    <property type="protein sequence ID" value="GEU14239.1"/>
    <property type="molecule type" value="Genomic_DNA"/>
</dbReference>
<feature type="domain" description="Protein kinase" evidence="5">
    <location>
        <begin position="7"/>
        <end position="282"/>
    </location>
</feature>
<dbReference type="GO" id="GO:0004672">
    <property type="term" value="F:protein kinase activity"/>
    <property type="evidence" value="ECO:0007669"/>
    <property type="project" value="InterPro"/>
</dbReference>
<dbReference type="InterPro" id="IPR047187">
    <property type="entry name" value="SF1_C_Upf1"/>
</dbReference>
<evidence type="ECO:0000256" key="2">
    <source>
        <dbReference type="ARBA" id="ARBA00022801"/>
    </source>
</evidence>
<dbReference type="InterPro" id="IPR041677">
    <property type="entry name" value="DNA2/NAM7_AAA_11"/>
</dbReference>
<dbReference type="CDD" id="cd14014">
    <property type="entry name" value="STKc_PknB_like"/>
    <property type="match status" value="1"/>
</dbReference>
<dbReference type="SMART" id="SM00382">
    <property type="entry name" value="AAA"/>
    <property type="match status" value="1"/>
</dbReference>
<dbReference type="PROSITE" id="PS50011">
    <property type="entry name" value="PROTEIN_KINASE_DOM"/>
    <property type="match status" value="1"/>
</dbReference>
<proteinExistence type="predicted"/>
<keyword evidence="1" id="KW-0547">Nucleotide-binding</keyword>
<dbReference type="InterPro" id="IPR003593">
    <property type="entry name" value="AAA+_ATPase"/>
</dbReference>
<dbReference type="Pfam" id="PF13086">
    <property type="entry name" value="AAA_11"/>
    <property type="match status" value="1"/>
</dbReference>
<reference evidence="6" key="2">
    <citation type="submission" date="2019-12" db="EMBL/GenBank/DDBJ databases">
        <authorList>
            <person name="Hoang T.H.H."/>
            <person name="Okutani A."/>
        </authorList>
    </citation>
    <scope>NUCLEOTIDE SEQUENCE</scope>
    <source>
        <strain evidence="6">QuyetLC</strain>
    </source>
</reference>
<keyword evidence="4" id="KW-0067">ATP-binding</keyword>
<dbReference type="PANTHER" id="PTHR10887:SF495">
    <property type="entry name" value="HELICASE SENATAXIN ISOFORM X1-RELATED"/>
    <property type="match status" value="1"/>
</dbReference>
<dbReference type="InterPro" id="IPR041679">
    <property type="entry name" value="DNA2/NAM7-like_C"/>
</dbReference>
<dbReference type="FunFam" id="3.40.50.300:FF:000326">
    <property type="entry name" value="P-loop containing nucleoside triphosphate hydrolase"/>
    <property type="match status" value="1"/>
</dbReference>
<dbReference type="GO" id="GO:0005524">
    <property type="term" value="F:ATP binding"/>
    <property type="evidence" value="ECO:0007669"/>
    <property type="project" value="UniProtKB-KW"/>
</dbReference>
<keyword evidence="2" id="KW-0378">Hydrolase</keyword>
<dbReference type="Gene3D" id="1.10.510.10">
    <property type="entry name" value="Transferase(Phosphotransferase) domain 1"/>
    <property type="match status" value="1"/>
</dbReference>
<name>A0A640MLC6_BACAN</name>
<dbReference type="GO" id="GO:0004386">
    <property type="term" value="F:helicase activity"/>
    <property type="evidence" value="ECO:0007669"/>
    <property type="project" value="UniProtKB-KW"/>
</dbReference>
<reference evidence="6" key="1">
    <citation type="submission" date="2019-12" db="EMBL/GenBank/DDBJ databases">
        <title>Epidemiological and comparative genomic analysis of Bacillus anthracis isolated from northern Vietnam.</title>
        <authorList>
            <person name="Hoang T.T.H."/>
            <person name="Dang D.A."/>
            <person name="Pham M.H."/>
            <person name="Luong M.H."/>
            <person name="Tran N.D."/>
            <person name="Nguyen T.H."/>
            <person name="Nguyen T.T."/>
            <person name="Inoue S."/>
            <person name="Morikawa S."/>
            <person name="Okutani A."/>
        </authorList>
    </citation>
    <scope>NUCLEOTIDE SEQUENCE</scope>
    <source>
        <strain evidence="6">QuyetLC</strain>
    </source>
</reference>
<dbReference type="InterPro" id="IPR000719">
    <property type="entry name" value="Prot_kinase_dom"/>
</dbReference>
<dbReference type="AlphaFoldDB" id="A0A640MLC6"/>
<dbReference type="GO" id="GO:0005694">
    <property type="term" value="C:chromosome"/>
    <property type="evidence" value="ECO:0007669"/>
    <property type="project" value="UniProtKB-ARBA"/>
</dbReference>
<dbReference type="Pfam" id="PF13087">
    <property type="entry name" value="AAA_12"/>
    <property type="match status" value="1"/>
</dbReference>